<dbReference type="Gene3D" id="2.60.40.4070">
    <property type="match status" value="1"/>
</dbReference>
<evidence type="ECO:0000313" key="2">
    <source>
        <dbReference type="EMBL" id="SVA60232.1"/>
    </source>
</evidence>
<gene>
    <name evidence="2" type="ORF">METZ01_LOCUS113086</name>
</gene>
<dbReference type="Pfam" id="PF01364">
    <property type="entry name" value="Peptidase_C25"/>
    <property type="match status" value="1"/>
</dbReference>
<dbReference type="Gene3D" id="3.40.50.1460">
    <property type="match status" value="1"/>
</dbReference>
<dbReference type="AlphaFoldDB" id="A0A381X6Q0"/>
<reference evidence="2" key="1">
    <citation type="submission" date="2018-05" db="EMBL/GenBank/DDBJ databases">
        <authorList>
            <person name="Lanie J.A."/>
            <person name="Ng W.-L."/>
            <person name="Kazmierczak K.M."/>
            <person name="Andrzejewski T.M."/>
            <person name="Davidsen T.M."/>
            <person name="Wayne K.J."/>
            <person name="Tettelin H."/>
            <person name="Glass J.I."/>
            <person name="Rusch D."/>
            <person name="Podicherti R."/>
            <person name="Tsui H.-C.T."/>
            <person name="Winkler M.E."/>
        </authorList>
    </citation>
    <scope>NUCLEOTIDE SEQUENCE</scope>
</reference>
<organism evidence="2">
    <name type="scientific">marine metagenome</name>
    <dbReference type="NCBI Taxonomy" id="408172"/>
    <lineage>
        <taxon>unclassified sequences</taxon>
        <taxon>metagenomes</taxon>
        <taxon>ecological metagenomes</taxon>
    </lineage>
</organism>
<dbReference type="GO" id="GO:0006508">
    <property type="term" value="P:proteolysis"/>
    <property type="evidence" value="ECO:0007669"/>
    <property type="project" value="InterPro"/>
</dbReference>
<dbReference type="InterPro" id="IPR001769">
    <property type="entry name" value="Gingipain"/>
</dbReference>
<name>A0A381X6Q0_9ZZZZ</name>
<sequence length="840" mass="94225">AAPDQIWENSILMIAGYEDDFRIQTEELISNIVGKGFFTERMFIDQYSENGPFWGTTDTLLSYLESGLSYINFFGHGGGAAWGDRSLFTLANLDDLSNENKTPFVTSMTCFTGDILNPHSLGKKMVGNANGGAYGWLGSSGVGWIVNDYLLLQPIHERLFASNSEPMPIGKLINEAKMDYFFTNIIFPDIAITQLFQFNLMGDPAMVLMRFPAANIDVNNHSVYAGENISFNFDSPSPDSITAQWLDGNNYPLSEIFPIQNEELLIPENVDSGEVSLIGVFKDQYSMNNQFRVSFEIEGSFIQIQNILPDYPIQGDSISFDVYIQDPLGITSAECWVDNNLFCNLEQQSESQYYLEDKIPVPPPGNNVSIKIRVLNSENEEKWSSPLEITSLEEIDVRPISILLPDENKIGLIVGLKNQSNGTGTGLMTLQVKWDGELEFQELFSDSMSFSQKLYTTKTIDFPMVSGTHDFMLSFNNVRKFQSDTLYAIDTVITVDRFWITPGLGTTENLMTHDSVKYKDLIYSVSPGKSDGNSIIKFFENGTLINENQPSLHPLSISGDSKLIDISVQETIPWSAEWLTGITFGQDTLLFLFNTQRNMWEPVDGDWIGLNYSFNGTGSGQYAWMVSSDQSPPLLEAMIGGQAILRDSYIGAEPDITILAKDENGIEFESTHTKFLKNGSEWGIKDDIDINQIGVLTYITFNPMLETDDTSIGFIACDKMGNISDTLTLEFIVSSDIQLFDYGNFPNPFKTITRFAYELTHTVDDFNLTIYSVDGRKIKQFKLGSTLGDFSPNIGGFHEIIWDGRDEWGDNIASGVYFYKYRVKYNSKTFTNIGKVAIAR</sequence>
<feature type="non-terminal residue" evidence="2">
    <location>
        <position position="1"/>
    </location>
</feature>
<proteinExistence type="predicted"/>
<protein>
    <recommendedName>
        <fullName evidence="1">Gingipain domain-containing protein</fullName>
    </recommendedName>
</protein>
<dbReference type="EMBL" id="UINC01014059">
    <property type="protein sequence ID" value="SVA60232.1"/>
    <property type="molecule type" value="Genomic_DNA"/>
</dbReference>
<accession>A0A381X6Q0</accession>
<dbReference type="GO" id="GO:0008234">
    <property type="term" value="F:cysteine-type peptidase activity"/>
    <property type="evidence" value="ECO:0007669"/>
    <property type="project" value="InterPro"/>
</dbReference>
<evidence type="ECO:0000259" key="1">
    <source>
        <dbReference type="Pfam" id="PF01364"/>
    </source>
</evidence>
<dbReference type="SUPFAM" id="SSF52129">
    <property type="entry name" value="Caspase-like"/>
    <property type="match status" value="1"/>
</dbReference>
<dbReference type="InterPro" id="IPR029030">
    <property type="entry name" value="Caspase-like_dom_sf"/>
</dbReference>
<feature type="domain" description="Gingipain" evidence="1">
    <location>
        <begin position="5"/>
        <end position="208"/>
    </location>
</feature>